<feature type="region of interest" description="Disordered" evidence="1">
    <location>
        <begin position="69"/>
        <end position="102"/>
    </location>
</feature>
<name>A0ABQ3XQW8_9ACTN</name>
<keyword evidence="3" id="KW-1185">Reference proteome</keyword>
<reference evidence="2 3" key="1">
    <citation type="submission" date="2021-01" db="EMBL/GenBank/DDBJ databases">
        <title>Whole genome shotgun sequence of Actinoplanes couchii NBRC 106145.</title>
        <authorList>
            <person name="Komaki H."/>
            <person name="Tamura T."/>
        </authorList>
    </citation>
    <scope>NUCLEOTIDE SEQUENCE [LARGE SCALE GENOMIC DNA]</scope>
    <source>
        <strain evidence="2 3">NBRC 106145</strain>
    </source>
</reference>
<gene>
    <name evidence="2" type="ORF">Aco03nite_092640</name>
</gene>
<evidence type="ECO:0008006" key="4">
    <source>
        <dbReference type="Google" id="ProtNLM"/>
    </source>
</evidence>
<evidence type="ECO:0000256" key="1">
    <source>
        <dbReference type="SAM" id="MobiDB-lite"/>
    </source>
</evidence>
<organism evidence="2 3">
    <name type="scientific">Actinoplanes couchii</name>
    <dbReference type="NCBI Taxonomy" id="403638"/>
    <lineage>
        <taxon>Bacteria</taxon>
        <taxon>Bacillati</taxon>
        <taxon>Actinomycetota</taxon>
        <taxon>Actinomycetes</taxon>
        <taxon>Micromonosporales</taxon>
        <taxon>Micromonosporaceae</taxon>
        <taxon>Actinoplanes</taxon>
    </lineage>
</organism>
<comment type="caution">
    <text evidence="2">The sequence shown here is derived from an EMBL/GenBank/DDBJ whole genome shotgun (WGS) entry which is preliminary data.</text>
</comment>
<accession>A0ABQ3XQW8</accession>
<evidence type="ECO:0000313" key="2">
    <source>
        <dbReference type="EMBL" id="GID60860.1"/>
    </source>
</evidence>
<dbReference type="Proteomes" id="UP000612282">
    <property type="component" value="Unassembled WGS sequence"/>
</dbReference>
<dbReference type="RefSeq" id="WP_203808271.1">
    <property type="nucleotide sequence ID" value="NZ_BAAAQE010000049.1"/>
</dbReference>
<dbReference type="EMBL" id="BOMG01000115">
    <property type="protein sequence ID" value="GID60860.1"/>
    <property type="molecule type" value="Genomic_DNA"/>
</dbReference>
<protein>
    <recommendedName>
        <fullName evidence="4">Secreted protein</fullName>
    </recommendedName>
</protein>
<sequence length="102" mass="10346">MRRLVLPVLLALAVAGCESEGSETGEDGDEAEVAPCSSAVAADAAVLAGNAVLAEHPAAAELVDQAPTCDDLDEPAGNVYSLDLSRTPRVQESCSDPVTPGR</sequence>
<proteinExistence type="predicted"/>
<dbReference type="PROSITE" id="PS51257">
    <property type="entry name" value="PROKAR_LIPOPROTEIN"/>
    <property type="match status" value="1"/>
</dbReference>
<evidence type="ECO:0000313" key="3">
    <source>
        <dbReference type="Proteomes" id="UP000612282"/>
    </source>
</evidence>